<dbReference type="FunFam" id="3.20.20.80:FF:000003">
    <property type="entry name" value="1,4-alpha-glucan branching enzyme GlgB"/>
    <property type="match status" value="1"/>
</dbReference>
<dbReference type="SUPFAM" id="SSF81296">
    <property type="entry name" value="E set domains"/>
    <property type="match status" value="2"/>
</dbReference>
<dbReference type="NCBIfam" id="NF008967">
    <property type="entry name" value="PRK12313.1"/>
    <property type="match status" value="1"/>
</dbReference>
<evidence type="ECO:0000256" key="9">
    <source>
        <dbReference type="ARBA" id="ARBA00023277"/>
    </source>
</evidence>
<dbReference type="InterPro" id="IPR013780">
    <property type="entry name" value="Glyco_hydro_b"/>
</dbReference>
<accession>A0A5C6QLH4</accession>
<dbReference type="InterPro" id="IPR004193">
    <property type="entry name" value="Glyco_hydro_13_N"/>
</dbReference>
<dbReference type="EMBL" id="VOLQ01000006">
    <property type="protein sequence ID" value="TWX70066.1"/>
    <property type="molecule type" value="Genomic_DNA"/>
</dbReference>
<dbReference type="UniPathway" id="UPA00164"/>
<dbReference type="Proteomes" id="UP000321917">
    <property type="component" value="Unassembled WGS sequence"/>
</dbReference>
<evidence type="ECO:0000256" key="5">
    <source>
        <dbReference type="ARBA" id="ARBA00022600"/>
    </source>
</evidence>
<dbReference type="GO" id="GO:0005978">
    <property type="term" value="P:glycogen biosynthetic process"/>
    <property type="evidence" value="ECO:0007669"/>
    <property type="project" value="UniProtKB-UniRule"/>
</dbReference>
<dbReference type="InterPro" id="IPR014756">
    <property type="entry name" value="Ig_E-set"/>
</dbReference>
<keyword evidence="8 10" id="KW-0320">Glycogen biosynthesis</keyword>
<evidence type="ECO:0000256" key="10">
    <source>
        <dbReference type="HAMAP-Rule" id="MF_00685"/>
    </source>
</evidence>
<dbReference type="InterPro" id="IPR044143">
    <property type="entry name" value="GlgB_N_E_set_prok"/>
</dbReference>
<dbReference type="EC" id="2.4.1.18" evidence="10"/>
<dbReference type="Pfam" id="PF02922">
    <property type="entry name" value="CBM_48"/>
    <property type="match status" value="1"/>
</dbReference>
<dbReference type="InterPro" id="IPR017853">
    <property type="entry name" value="GH"/>
</dbReference>
<dbReference type="InterPro" id="IPR054169">
    <property type="entry name" value="GlgB_N"/>
</dbReference>
<dbReference type="GO" id="GO:0004553">
    <property type="term" value="F:hydrolase activity, hydrolyzing O-glycosyl compounds"/>
    <property type="evidence" value="ECO:0007669"/>
    <property type="project" value="InterPro"/>
</dbReference>
<dbReference type="Pfam" id="PF02806">
    <property type="entry name" value="Alpha-amylase_C"/>
    <property type="match status" value="1"/>
</dbReference>
<dbReference type="InterPro" id="IPR013783">
    <property type="entry name" value="Ig-like_fold"/>
</dbReference>
<feature type="active site" description="Proton donor" evidence="10 11">
    <location>
        <position position="484"/>
    </location>
</feature>
<dbReference type="NCBIfam" id="TIGR01515">
    <property type="entry name" value="branching_enzym"/>
    <property type="match status" value="1"/>
</dbReference>
<dbReference type="RefSeq" id="WP_146799228.1">
    <property type="nucleotide sequence ID" value="NZ_VOLP01000010.1"/>
</dbReference>
<dbReference type="GO" id="GO:0003844">
    <property type="term" value="F:1,4-alpha-glucan branching enzyme activity"/>
    <property type="evidence" value="ECO:0007669"/>
    <property type="project" value="UniProtKB-UniRule"/>
</dbReference>
<protein>
    <recommendedName>
        <fullName evidence="10">1,4-alpha-glucan branching enzyme GlgB</fullName>
        <ecNumber evidence="10">2.4.1.18</ecNumber>
    </recommendedName>
    <alternativeName>
        <fullName evidence="10">1,4-alpha-D-glucan:1,4-alpha-D-glucan 6-glucosyl-transferase</fullName>
    </alternativeName>
    <alternativeName>
        <fullName evidence="10">Alpha-(1-&gt;4)-glucan branching enzyme</fullName>
    </alternativeName>
    <alternativeName>
        <fullName evidence="10">Glycogen branching enzyme</fullName>
        <shortName evidence="10">BE</shortName>
    </alternativeName>
</protein>
<comment type="catalytic activity">
    <reaction evidence="1 10">
        <text>Transfers a segment of a (1-&gt;4)-alpha-D-glucan chain to a primary hydroxy group in a similar glucan chain.</text>
        <dbReference type="EC" id="2.4.1.18"/>
    </reaction>
</comment>
<dbReference type="SMART" id="SM00642">
    <property type="entry name" value="Aamy"/>
    <property type="match status" value="1"/>
</dbReference>
<dbReference type="CDD" id="cd02855">
    <property type="entry name" value="E_set_GBE_prok_N"/>
    <property type="match status" value="1"/>
</dbReference>
<evidence type="ECO:0000313" key="14">
    <source>
        <dbReference type="EMBL" id="TWX70066.1"/>
    </source>
</evidence>
<dbReference type="CDD" id="cd11322">
    <property type="entry name" value="AmyAc_Glg_BE"/>
    <property type="match status" value="1"/>
</dbReference>
<dbReference type="InterPro" id="IPR006048">
    <property type="entry name" value="A-amylase/branching_C"/>
</dbReference>
<keyword evidence="6 10" id="KW-0328">Glycosyltransferase</keyword>
<dbReference type="Proteomes" id="UP000321525">
    <property type="component" value="Unassembled WGS sequence"/>
</dbReference>
<evidence type="ECO:0000256" key="6">
    <source>
        <dbReference type="ARBA" id="ARBA00022676"/>
    </source>
</evidence>
<dbReference type="PANTHER" id="PTHR43651:SF3">
    <property type="entry name" value="1,4-ALPHA-GLUCAN-BRANCHING ENZYME"/>
    <property type="match status" value="1"/>
</dbReference>
<dbReference type="OrthoDB" id="9800174at2"/>
<feature type="active site" description="Nucleophile" evidence="10 11">
    <location>
        <position position="431"/>
    </location>
</feature>
<dbReference type="FunFam" id="2.60.40.1180:FF:000002">
    <property type="entry name" value="1,4-alpha-glucan branching enzyme GlgB"/>
    <property type="match status" value="1"/>
</dbReference>
<dbReference type="NCBIfam" id="NF003811">
    <property type="entry name" value="PRK05402.1"/>
    <property type="match status" value="1"/>
</dbReference>
<comment type="function">
    <text evidence="2 10">Catalyzes the formation of the alpha-1,6-glucosidic linkages in glycogen by scission of a 1,4-alpha-linked oligosaccharide from growing alpha-1,4-glucan chains and the subsequent attachment of the oligosaccharide to the alpha-1,6 position.</text>
</comment>
<evidence type="ECO:0000256" key="4">
    <source>
        <dbReference type="ARBA" id="ARBA00009000"/>
    </source>
</evidence>
<organism evidence="14 16">
    <name type="scientific">Colwellia hornerae</name>
    <dbReference type="NCBI Taxonomy" id="89402"/>
    <lineage>
        <taxon>Bacteria</taxon>
        <taxon>Pseudomonadati</taxon>
        <taxon>Pseudomonadota</taxon>
        <taxon>Gammaproteobacteria</taxon>
        <taxon>Alteromonadales</taxon>
        <taxon>Colwelliaceae</taxon>
        <taxon>Colwellia</taxon>
    </lineage>
</organism>
<dbReference type="PIRSF" id="PIRSF000463">
    <property type="entry name" value="GlgB"/>
    <property type="match status" value="1"/>
</dbReference>
<dbReference type="GO" id="GO:0043169">
    <property type="term" value="F:cation binding"/>
    <property type="evidence" value="ECO:0007669"/>
    <property type="project" value="InterPro"/>
</dbReference>
<comment type="similarity">
    <text evidence="4 10">Belongs to the glycosyl hydrolase 13 family. GlgB subfamily.</text>
</comment>
<feature type="domain" description="Glycosyl hydrolase family 13 catalytic" evidence="12">
    <location>
        <begin position="274"/>
        <end position="630"/>
    </location>
</feature>
<dbReference type="InterPro" id="IPR006407">
    <property type="entry name" value="GlgB"/>
</dbReference>
<evidence type="ECO:0000256" key="2">
    <source>
        <dbReference type="ARBA" id="ARBA00002953"/>
    </source>
</evidence>
<dbReference type="Pfam" id="PF22019">
    <property type="entry name" value="GlgB_N"/>
    <property type="match status" value="1"/>
</dbReference>
<comment type="caution">
    <text evidence="14">The sequence shown here is derived from an EMBL/GenBank/DDBJ whole genome shotgun (WGS) entry which is preliminary data.</text>
</comment>
<dbReference type="AlphaFoldDB" id="A0A5C6QLH4"/>
<dbReference type="HAMAP" id="MF_00685">
    <property type="entry name" value="GlgB"/>
    <property type="match status" value="1"/>
</dbReference>
<name>A0A5C6QLH4_9GAMM</name>
<keyword evidence="15" id="KW-1185">Reference proteome</keyword>
<dbReference type="GO" id="GO:0005829">
    <property type="term" value="C:cytosol"/>
    <property type="evidence" value="ECO:0007669"/>
    <property type="project" value="TreeGrafter"/>
</dbReference>
<evidence type="ECO:0000256" key="3">
    <source>
        <dbReference type="ARBA" id="ARBA00004964"/>
    </source>
</evidence>
<gene>
    <name evidence="10 14" type="primary">glgB</name>
    <name evidence="13" type="ORF">ESZ26_08040</name>
    <name evidence="14" type="ORF">ESZ27_04730</name>
</gene>
<evidence type="ECO:0000256" key="1">
    <source>
        <dbReference type="ARBA" id="ARBA00000826"/>
    </source>
</evidence>
<dbReference type="Gene3D" id="3.20.20.80">
    <property type="entry name" value="Glycosidases"/>
    <property type="match status" value="1"/>
</dbReference>
<dbReference type="SUPFAM" id="SSF51011">
    <property type="entry name" value="Glycosyl hydrolase domain"/>
    <property type="match status" value="1"/>
</dbReference>
<keyword evidence="9 10" id="KW-0119">Carbohydrate metabolism</keyword>
<dbReference type="InterPro" id="IPR006047">
    <property type="entry name" value="GH13_cat_dom"/>
</dbReference>
<keyword evidence="5 10" id="KW-0321">Glycogen metabolism</keyword>
<reference evidence="14 16" key="1">
    <citation type="submission" date="2019-07" db="EMBL/GenBank/DDBJ databases">
        <title>Genomes of sea-ice associated Colwellia species.</title>
        <authorList>
            <person name="Bowman J.P."/>
        </authorList>
    </citation>
    <scope>NUCLEOTIDE SEQUENCE [LARGE SCALE GENOMIC DNA]</scope>
    <source>
        <strain evidence="13 15">ACAM 607</strain>
        <strain evidence="14 16">IC036</strain>
    </source>
</reference>
<evidence type="ECO:0000259" key="12">
    <source>
        <dbReference type="SMART" id="SM00642"/>
    </source>
</evidence>
<sequence>MSLSVNDIKALVSACHKTPYEVLGLNADQNTGYLRITCYFPHLNDIDAVEIMALSPNKKSAQLNNNEQIKSLGSLVKVHHSGLYSLKLRRKRLFGYKLKLTAANASWLIDDPYQFSATLGELDIYLLQQGNHQKPYEKLGAHLQIKNLDGQKTQGVSFAVWAPNASHVSVLGDFNHWDERSHAMQNIALGDVASGYWNIFIPQALVGQQYKYAIKDKNGNTLPFKADPYGNQAQYRPDTASIISAKDNYLWQDQDWLAKREKRNSRNAAISIYEVHLGSWRRDKNNEFLNYRQIADQLIPYTLSMGFTHIQLMPVSEFPFDGSWGYQPVGLFAPTARFGNEADFQYFVDACHQANLGLLIDWVPGHFPSDDHGLATFDGTHLFEHEDPRQGFHPDWNTLIYNYERVEVANFLRASALHWLDKYHVDGIRVDAVASMLYLDYSRKENEWLPNIHGGRENLAAVDFLKRFNEELYQQYPGTFSVAEESTSWPGVSRPTHDGGLGFGYKWNMGWMNDSLQYMQRESVHRCHHHNELSFSLVYAFDENFILPLSHDEVVHGKGSILQKMPGDAWQQFANIRAYYSFMWAHPGKKLLFMGCEFAQGKEWDHDHQLDWHQLDIHWHSGVQRLIKALNKVYCNTPALYEKDCQSEGFSWLDHQNSEHSIYSFIRFGNNGQENAVVVVCNFTSQTHQNVKLGVPKSGEYVELLNSDAEIYGGSNTLNLGVLPSVELAWQGQQHYIDITVPPLATAMFILKDARLPLEDKQ</sequence>
<keyword evidence="7 10" id="KW-0808">Transferase</keyword>
<dbReference type="EMBL" id="VOLR01000009">
    <property type="protein sequence ID" value="TWX60311.1"/>
    <property type="molecule type" value="Genomic_DNA"/>
</dbReference>
<dbReference type="SUPFAM" id="SSF51445">
    <property type="entry name" value="(Trans)glycosidases"/>
    <property type="match status" value="1"/>
</dbReference>
<evidence type="ECO:0000256" key="7">
    <source>
        <dbReference type="ARBA" id="ARBA00022679"/>
    </source>
</evidence>
<comment type="subunit">
    <text evidence="10">Monomer.</text>
</comment>
<dbReference type="PANTHER" id="PTHR43651">
    <property type="entry name" value="1,4-ALPHA-GLUCAN-BRANCHING ENZYME"/>
    <property type="match status" value="1"/>
</dbReference>
<proteinExistence type="inferred from homology"/>
<dbReference type="InterPro" id="IPR037439">
    <property type="entry name" value="Branching_enzy"/>
</dbReference>
<dbReference type="Gene3D" id="2.60.40.10">
    <property type="entry name" value="Immunoglobulins"/>
    <property type="match status" value="1"/>
</dbReference>
<evidence type="ECO:0000256" key="8">
    <source>
        <dbReference type="ARBA" id="ARBA00023056"/>
    </source>
</evidence>
<dbReference type="Gene3D" id="2.60.40.1180">
    <property type="entry name" value="Golgi alpha-mannosidase II"/>
    <property type="match status" value="1"/>
</dbReference>
<evidence type="ECO:0000313" key="16">
    <source>
        <dbReference type="Proteomes" id="UP000321917"/>
    </source>
</evidence>
<evidence type="ECO:0000256" key="11">
    <source>
        <dbReference type="PIRSR" id="PIRSR000463-1"/>
    </source>
</evidence>
<evidence type="ECO:0000313" key="15">
    <source>
        <dbReference type="Proteomes" id="UP000321525"/>
    </source>
</evidence>
<comment type="pathway">
    <text evidence="3 10">Glycan biosynthesis; glycogen biosynthesis.</text>
</comment>
<evidence type="ECO:0000313" key="13">
    <source>
        <dbReference type="EMBL" id="TWX60311.1"/>
    </source>
</evidence>